<evidence type="ECO:0000256" key="1">
    <source>
        <dbReference type="ARBA" id="ARBA00009748"/>
    </source>
</evidence>
<keyword evidence="3 4" id="KW-0446">Lipid-binding</keyword>
<dbReference type="EMBL" id="JAVYJV010000018">
    <property type="protein sequence ID" value="KAK4346593.1"/>
    <property type="molecule type" value="Genomic_DNA"/>
</dbReference>
<accession>A0AAE1R8A3</accession>
<evidence type="ECO:0000256" key="5">
    <source>
        <dbReference type="SAM" id="SignalP"/>
    </source>
</evidence>
<keyword evidence="8" id="KW-1185">Reference proteome</keyword>
<comment type="function">
    <text evidence="4">Plant non-specific lipid-transfer proteins transfer phospholipids as well as galactolipids across membranes. May play a role in wax or cutin deposition in the cell walls of expanding epidermal cells and certain secretory tissues.</text>
</comment>
<dbReference type="SUPFAM" id="SSF47699">
    <property type="entry name" value="Bifunctional inhibitor/lipid-transfer protein/seed storage 2S albumin"/>
    <property type="match status" value="1"/>
</dbReference>
<reference evidence="7" key="1">
    <citation type="submission" date="2023-12" db="EMBL/GenBank/DDBJ databases">
        <title>Genome assembly of Anisodus tanguticus.</title>
        <authorList>
            <person name="Wang Y.-J."/>
        </authorList>
    </citation>
    <scope>NUCLEOTIDE SEQUENCE</scope>
    <source>
        <strain evidence="7">KB-2021</strain>
        <tissue evidence="7">Leaf</tissue>
    </source>
</reference>
<protein>
    <recommendedName>
        <fullName evidence="4">Non-specific lipid-transfer protein</fullName>
    </recommendedName>
</protein>
<dbReference type="InterPro" id="IPR016140">
    <property type="entry name" value="Bifunc_inhib/LTP/seed_store"/>
</dbReference>
<evidence type="ECO:0000256" key="3">
    <source>
        <dbReference type="ARBA" id="ARBA00023121"/>
    </source>
</evidence>
<name>A0AAE1R8A3_9SOLA</name>
<organism evidence="7 8">
    <name type="scientific">Anisodus tanguticus</name>
    <dbReference type="NCBI Taxonomy" id="243964"/>
    <lineage>
        <taxon>Eukaryota</taxon>
        <taxon>Viridiplantae</taxon>
        <taxon>Streptophyta</taxon>
        <taxon>Embryophyta</taxon>
        <taxon>Tracheophyta</taxon>
        <taxon>Spermatophyta</taxon>
        <taxon>Magnoliopsida</taxon>
        <taxon>eudicotyledons</taxon>
        <taxon>Gunneridae</taxon>
        <taxon>Pentapetalae</taxon>
        <taxon>asterids</taxon>
        <taxon>lamiids</taxon>
        <taxon>Solanales</taxon>
        <taxon>Solanaceae</taxon>
        <taxon>Solanoideae</taxon>
        <taxon>Hyoscyameae</taxon>
        <taxon>Anisodus</taxon>
    </lineage>
</organism>
<dbReference type="Gene3D" id="1.10.110.10">
    <property type="entry name" value="Plant lipid-transfer and hydrophobic proteins"/>
    <property type="match status" value="1"/>
</dbReference>
<dbReference type="Pfam" id="PF00234">
    <property type="entry name" value="Tryp_alpha_amyl"/>
    <property type="match status" value="1"/>
</dbReference>
<dbReference type="GO" id="GO:0008289">
    <property type="term" value="F:lipid binding"/>
    <property type="evidence" value="ECO:0007669"/>
    <property type="project" value="UniProtKB-KW"/>
</dbReference>
<dbReference type="PROSITE" id="PS00597">
    <property type="entry name" value="PLANT_LTP"/>
    <property type="match status" value="1"/>
</dbReference>
<evidence type="ECO:0000256" key="2">
    <source>
        <dbReference type="ARBA" id="ARBA00022448"/>
    </source>
</evidence>
<keyword evidence="5" id="KW-0732">Signal</keyword>
<sequence>MKGILVTLLMFLAVVVQLGEAINCGQVDATLVPCVPYLTQGGDPSGPCCDGVKSLVQMTPTQQDRQDACECMKAAAARYSNLKPDAASNLPSRCGVTTNIPISPTINCKSVP</sequence>
<dbReference type="SMART" id="SM00499">
    <property type="entry name" value="AAI"/>
    <property type="match status" value="1"/>
</dbReference>
<dbReference type="InterPro" id="IPR000528">
    <property type="entry name" value="Plant_nsLTP"/>
</dbReference>
<dbReference type="PRINTS" id="PR00382">
    <property type="entry name" value="LIPIDTRNSFER"/>
</dbReference>
<comment type="similarity">
    <text evidence="1 4">Belongs to the plant LTP family.</text>
</comment>
<dbReference type="Proteomes" id="UP001291623">
    <property type="component" value="Unassembled WGS sequence"/>
</dbReference>
<dbReference type="CDD" id="cd01960">
    <property type="entry name" value="nsLTP1"/>
    <property type="match status" value="1"/>
</dbReference>
<keyword evidence="2 4" id="KW-0813">Transport</keyword>
<evidence type="ECO:0000256" key="4">
    <source>
        <dbReference type="RuleBase" id="RU000628"/>
    </source>
</evidence>
<dbReference type="AlphaFoldDB" id="A0AAE1R8A3"/>
<feature type="domain" description="Bifunctional inhibitor/plant lipid transfer protein/seed storage helical" evidence="6">
    <location>
        <begin position="24"/>
        <end position="108"/>
    </location>
</feature>
<feature type="chain" id="PRO_5042024374" description="Non-specific lipid-transfer protein" evidence="5">
    <location>
        <begin position="22"/>
        <end position="112"/>
    </location>
</feature>
<dbReference type="InterPro" id="IPR036312">
    <property type="entry name" value="Bifun_inhib/LTP/seed_sf"/>
</dbReference>
<evidence type="ECO:0000313" key="8">
    <source>
        <dbReference type="Proteomes" id="UP001291623"/>
    </source>
</evidence>
<dbReference type="PANTHER" id="PTHR33076">
    <property type="entry name" value="NON-SPECIFIC LIPID-TRANSFER PROTEIN 2-RELATED"/>
    <property type="match status" value="1"/>
</dbReference>
<evidence type="ECO:0000259" key="6">
    <source>
        <dbReference type="SMART" id="SM00499"/>
    </source>
</evidence>
<comment type="caution">
    <text evidence="7">The sequence shown here is derived from an EMBL/GenBank/DDBJ whole genome shotgun (WGS) entry which is preliminary data.</text>
</comment>
<dbReference type="GO" id="GO:0006869">
    <property type="term" value="P:lipid transport"/>
    <property type="evidence" value="ECO:0007669"/>
    <property type="project" value="InterPro"/>
</dbReference>
<gene>
    <name evidence="7" type="ORF">RND71_032932</name>
</gene>
<feature type="signal peptide" evidence="5">
    <location>
        <begin position="1"/>
        <end position="21"/>
    </location>
</feature>
<evidence type="ECO:0000313" key="7">
    <source>
        <dbReference type="EMBL" id="KAK4346593.1"/>
    </source>
</evidence>
<proteinExistence type="inferred from homology"/>